<sequence>MFWNKKEKAKQTNITPTYQHDFNVMTSIKRVFAYIEFTPQGKIITANELFLSTLGYELSEVVDQHHRMFCSPNEVSSNEYREFWDKLARGESSSNRFERIKKDGSSVWIEASYTPVLDEQGKVTSVVKLATDITELQKAEMKKAGLLEAIERAMAGISFDVNGHILEVTEAFLNVVGYREQDIIGKHHQIFCPKSISSSPEYKQFWNELREGKIQRGLYERVDSNGNTLWLEGAYHPIFNRDGSVNRVVKFVSDVTQQTQSIKDTIEAVQSTSTETEQVSAEATQMLQQTVVTMDDISNDIDVVFIDIKELNNESEKINAIVSTISAIAEQTNLLALNAAIEAARAGEQGRGFAVVADEVRTLAARTSNSTSEIANVVKSNTELTLRLSDNIEAAQEKSKKGVQLISSVDGIFKEINQGMSGIVEVVKRL</sequence>
<feature type="domain" description="PAC" evidence="5">
    <location>
        <begin position="215"/>
        <end position="267"/>
    </location>
</feature>
<dbReference type="Gene3D" id="1.10.287.950">
    <property type="entry name" value="Methyl-accepting chemotaxis protein"/>
    <property type="match status" value="1"/>
</dbReference>
<evidence type="ECO:0000313" key="6">
    <source>
        <dbReference type="EMBL" id="MEI4551554.1"/>
    </source>
</evidence>
<evidence type="ECO:0000256" key="2">
    <source>
        <dbReference type="PROSITE-ProRule" id="PRU00284"/>
    </source>
</evidence>
<name>A0ABU8EX42_9GAMM</name>
<dbReference type="NCBIfam" id="TIGR00229">
    <property type="entry name" value="sensory_box"/>
    <property type="match status" value="2"/>
</dbReference>
<dbReference type="PANTHER" id="PTHR24422">
    <property type="entry name" value="CHEMOTAXIS PROTEIN METHYLTRANSFERASE"/>
    <property type="match status" value="1"/>
</dbReference>
<feature type="domain" description="PAC" evidence="5">
    <location>
        <begin position="91"/>
        <end position="145"/>
    </location>
</feature>
<accession>A0ABU8EX42</accession>
<dbReference type="Gene3D" id="3.30.450.20">
    <property type="entry name" value="PAS domain"/>
    <property type="match status" value="2"/>
</dbReference>
<dbReference type="Proteomes" id="UP001382455">
    <property type="component" value="Unassembled WGS sequence"/>
</dbReference>
<dbReference type="InterPro" id="IPR013655">
    <property type="entry name" value="PAS_fold_3"/>
</dbReference>
<dbReference type="InterPro" id="IPR000700">
    <property type="entry name" value="PAS-assoc_C"/>
</dbReference>
<dbReference type="PANTHER" id="PTHR24422:SF10">
    <property type="entry name" value="CHEMOTAXIS PROTEIN METHYLTRANSFERASE 2"/>
    <property type="match status" value="1"/>
</dbReference>
<dbReference type="InterPro" id="IPR035965">
    <property type="entry name" value="PAS-like_dom_sf"/>
</dbReference>
<gene>
    <name evidence="6" type="ORF">WAE96_17900</name>
</gene>
<feature type="domain" description="Methyl-accepting transducer" evidence="3">
    <location>
        <begin position="252"/>
        <end position="430"/>
    </location>
</feature>
<dbReference type="InterPro" id="IPR000014">
    <property type="entry name" value="PAS"/>
</dbReference>
<protein>
    <submittedName>
        <fullName evidence="6">PAS domain-containing methyl-accepting chemotaxis protein</fullName>
    </submittedName>
</protein>
<keyword evidence="1 2" id="KW-0807">Transducer</keyword>
<organism evidence="6 7">
    <name type="scientific">Pseudoalteromonas spongiae</name>
    <dbReference type="NCBI Taxonomy" id="298657"/>
    <lineage>
        <taxon>Bacteria</taxon>
        <taxon>Pseudomonadati</taxon>
        <taxon>Pseudomonadota</taxon>
        <taxon>Gammaproteobacteria</taxon>
        <taxon>Alteromonadales</taxon>
        <taxon>Pseudoalteromonadaceae</taxon>
        <taxon>Pseudoalteromonas</taxon>
    </lineage>
</organism>
<evidence type="ECO:0000256" key="1">
    <source>
        <dbReference type="ARBA" id="ARBA00023224"/>
    </source>
</evidence>
<dbReference type="CDD" id="cd00130">
    <property type="entry name" value="PAS"/>
    <property type="match status" value="2"/>
</dbReference>
<dbReference type="SUPFAM" id="SSF55785">
    <property type="entry name" value="PYP-like sensor domain (PAS domain)"/>
    <property type="match status" value="2"/>
</dbReference>
<keyword evidence="7" id="KW-1185">Reference proteome</keyword>
<comment type="caution">
    <text evidence="6">The sequence shown here is derived from an EMBL/GenBank/DDBJ whole genome shotgun (WGS) entry which is preliminary data.</text>
</comment>
<dbReference type="SMART" id="SM00086">
    <property type="entry name" value="PAC"/>
    <property type="match status" value="2"/>
</dbReference>
<dbReference type="PRINTS" id="PR00260">
    <property type="entry name" value="CHEMTRNSDUCR"/>
</dbReference>
<evidence type="ECO:0000259" key="4">
    <source>
        <dbReference type="PROSITE" id="PS50112"/>
    </source>
</evidence>
<dbReference type="InterPro" id="IPR004090">
    <property type="entry name" value="Chemotax_Me-accpt_rcpt"/>
</dbReference>
<dbReference type="PROSITE" id="PS50111">
    <property type="entry name" value="CHEMOTAXIS_TRANSDUC_2"/>
    <property type="match status" value="1"/>
</dbReference>
<dbReference type="PROSITE" id="PS50112">
    <property type="entry name" value="PAS"/>
    <property type="match status" value="1"/>
</dbReference>
<dbReference type="InterPro" id="IPR050903">
    <property type="entry name" value="Bact_Chemotaxis_MeTrfase"/>
</dbReference>
<dbReference type="Pfam" id="PF00015">
    <property type="entry name" value="MCPsignal"/>
    <property type="match status" value="1"/>
</dbReference>
<dbReference type="Pfam" id="PF08447">
    <property type="entry name" value="PAS_3"/>
    <property type="match status" value="1"/>
</dbReference>
<dbReference type="RefSeq" id="WP_336436517.1">
    <property type="nucleotide sequence ID" value="NZ_JBAWKS010000002.1"/>
</dbReference>
<dbReference type="EMBL" id="JBAWKS010000002">
    <property type="protein sequence ID" value="MEI4551554.1"/>
    <property type="molecule type" value="Genomic_DNA"/>
</dbReference>
<dbReference type="PROSITE" id="PS50113">
    <property type="entry name" value="PAC"/>
    <property type="match status" value="2"/>
</dbReference>
<dbReference type="SUPFAM" id="SSF58104">
    <property type="entry name" value="Methyl-accepting chemotaxis protein (MCP) signaling domain"/>
    <property type="match status" value="1"/>
</dbReference>
<dbReference type="Pfam" id="PF13426">
    <property type="entry name" value="PAS_9"/>
    <property type="match status" value="1"/>
</dbReference>
<dbReference type="InterPro" id="IPR004089">
    <property type="entry name" value="MCPsignal_dom"/>
</dbReference>
<reference evidence="6 7" key="1">
    <citation type="submission" date="2023-12" db="EMBL/GenBank/DDBJ databases">
        <title>Friends and Foes: Symbiotic and Algicidal bacterial influence on Karenia brevis blooms.</title>
        <authorList>
            <person name="Fei C."/>
            <person name="Mohamed A.R."/>
            <person name="Booker A."/>
            <person name="Arshad M."/>
            <person name="Klass S."/>
            <person name="Ahn S."/>
            <person name="Gilbert P.M."/>
            <person name="Heil C.A."/>
            <person name="Martinez J.M."/>
            <person name="Amin S.A."/>
        </authorList>
    </citation>
    <scope>NUCLEOTIDE SEQUENCE [LARGE SCALE GENOMIC DNA]</scope>
    <source>
        <strain evidence="6 7">CE15</strain>
    </source>
</reference>
<dbReference type="SMART" id="SM00283">
    <property type="entry name" value="MA"/>
    <property type="match status" value="1"/>
</dbReference>
<evidence type="ECO:0000259" key="5">
    <source>
        <dbReference type="PROSITE" id="PS50113"/>
    </source>
</evidence>
<evidence type="ECO:0000259" key="3">
    <source>
        <dbReference type="PROSITE" id="PS50111"/>
    </source>
</evidence>
<feature type="domain" description="PAS" evidence="4">
    <location>
        <begin position="160"/>
        <end position="195"/>
    </location>
</feature>
<dbReference type="InterPro" id="IPR001610">
    <property type="entry name" value="PAC"/>
</dbReference>
<evidence type="ECO:0000313" key="7">
    <source>
        <dbReference type="Proteomes" id="UP001382455"/>
    </source>
</evidence>
<proteinExistence type="predicted"/>